<dbReference type="InterPro" id="IPR004562">
    <property type="entry name" value="LipoylTrfase_LipoateP_Ligase"/>
</dbReference>
<dbReference type="RefSeq" id="XP_008020358.1">
    <property type="nucleotide sequence ID" value="XM_008022167.1"/>
</dbReference>
<dbReference type="GO" id="GO:0005739">
    <property type="term" value="C:mitochondrion"/>
    <property type="evidence" value="ECO:0007669"/>
    <property type="project" value="TreeGrafter"/>
</dbReference>
<dbReference type="InterPro" id="IPR004143">
    <property type="entry name" value="BPL_LPL_catalytic"/>
</dbReference>
<comment type="function">
    <text evidence="1">Catalyzes both the ATP-dependent activation of exogenously supplied lipoate to lipoyl-AMP and the transfer of the activated lipoyl onto the lipoyl domains of lipoate-dependent enzymes.</text>
</comment>
<evidence type="ECO:0000313" key="7">
    <source>
        <dbReference type="Proteomes" id="UP000016935"/>
    </source>
</evidence>
<comment type="pathway">
    <text evidence="2">Protein modification; protein lipoylation via exogenous pathway; protein N(6)-(lipoyl)lysine from lipoate: step 2/2.</text>
</comment>
<comment type="similarity">
    <text evidence="3">Belongs to the LplA family.</text>
</comment>
<evidence type="ECO:0000256" key="1">
    <source>
        <dbReference type="ARBA" id="ARBA00003253"/>
    </source>
</evidence>
<gene>
    <name evidence="6" type="ORF">SETTUDRAFT_84775</name>
</gene>
<dbReference type="SUPFAM" id="SSF55681">
    <property type="entry name" value="Class II aaRS and biotin synthetases"/>
    <property type="match status" value="1"/>
</dbReference>
<evidence type="ECO:0000256" key="3">
    <source>
        <dbReference type="ARBA" id="ARBA00008242"/>
    </source>
</evidence>
<evidence type="ECO:0000313" key="6">
    <source>
        <dbReference type="EMBL" id="EOA92279.1"/>
    </source>
</evidence>
<reference evidence="6 7" key="2">
    <citation type="journal article" date="2013" name="PLoS Genet.">
        <title>Comparative genome structure, secondary metabolite, and effector coding capacity across Cochliobolus pathogens.</title>
        <authorList>
            <person name="Condon B.J."/>
            <person name="Leng Y."/>
            <person name="Wu D."/>
            <person name="Bushley K.E."/>
            <person name="Ohm R.A."/>
            <person name="Otillar R."/>
            <person name="Martin J."/>
            <person name="Schackwitz W."/>
            <person name="Grimwood J."/>
            <person name="MohdZainudin N."/>
            <person name="Xue C."/>
            <person name="Wang R."/>
            <person name="Manning V.A."/>
            <person name="Dhillon B."/>
            <person name="Tu Z.J."/>
            <person name="Steffenson B.J."/>
            <person name="Salamov A."/>
            <person name="Sun H."/>
            <person name="Lowry S."/>
            <person name="LaButti K."/>
            <person name="Han J."/>
            <person name="Copeland A."/>
            <person name="Lindquist E."/>
            <person name="Barry K."/>
            <person name="Schmutz J."/>
            <person name="Baker S.E."/>
            <person name="Ciuffetti L.M."/>
            <person name="Grigoriev I.V."/>
            <person name="Zhong S."/>
            <person name="Turgeon B.G."/>
        </authorList>
    </citation>
    <scope>NUCLEOTIDE SEQUENCE [LARGE SCALE GENOMIC DNA]</scope>
    <source>
        <strain evidence="7">28A</strain>
    </source>
</reference>
<feature type="domain" description="BPL/LPL catalytic" evidence="5">
    <location>
        <begin position="85"/>
        <end position="308"/>
    </location>
</feature>
<dbReference type="STRING" id="671987.R0KTM8"/>
<name>R0KTM8_EXST2</name>
<dbReference type="UniPathway" id="UPA00537">
    <property type="reaction ID" value="UER00595"/>
</dbReference>
<dbReference type="InterPro" id="IPR045864">
    <property type="entry name" value="aa-tRNA-synth_II/BPL/LPL"/>
</dbReference>
<reference evidence="6 7" key="1">
    <citation type="journal article" date="2012" name="PLoS Pathog.">
        <title>Diverse lifestyles and strategies of plant pathogenesis encoded in the genomes of eighteen Dothideomycetes fungi.</title>
        <authorList>
            <person name="Ohm R.A."/>
            <person name="Feau N."/>
            <person name="Henrissat B."/>
            <person name="Schoch C.L."/>
            <person name="Horwitz B.A."/>
            <person name="Barry K.W."/>
            <person name="Condon B.J."/>
            <person name="Copeland A.C."/>
            <person name="Dhillon B."/>
            <person name="Glaser F."/>
            <person name="Hesse C.N."/>
            <person name="Kosti I."/>
            <person name="LaButti K."/>
            <person name="Lindquist E.A."/>
            <person name="Lucas S."/>
            <person name="Salamov A.A."/>
            <person name="Bradshaw R.E."/>
            <person name="Ciuffetti L."/>
            <person name="Hamelin R.C."/>
            <person name="Kema G.H.J."/>
            <person name="Lawrence C."/>
            <person name="Scott J.A."/>
            <person name="Spatafora J.W."/>
            <person name="Turgeon B.G."/>
            <person name="de Wit P.J.G.M."/>
            <person name="Zhong S."/>
            <person name="Goodwin S.B."/>
            <person name="Grigoriev I.V."/>
        </authorList>
    </citation>
    <scope>NUCLEOTIDE SEQUENCE [LARGE SCALE GENOMIC DNA]</scope>
    <source>
        <strain evidence="7">28A</strain>
    </source>
</reference>
<dbReference type="HOGENOM" id="CLU_022986_3_0_1"/>
<sequence>MPCRGFFSIATAKVSATSASHTLLHLQPHRTLHGFQQCSITRRAFSSTFTETLADPANKLQSYVSTSNDPYLNLSIEDHILRRSPADSTILFLYVNRPCVVIGRNQNPWSEVNLGILNAARGAHDLKDSEPPGIGTVQLVRRRSGGGTVFHDEGNLNWSITCPRADFTRDKHAEMVVRALRKLGVERARVNERHDIVLDQGNERRASDPNDTHRTPYTIQDGILPRPLKVSGSAYKLTRQRALHHATTLLSSPNLHIIPHYLRSPAKNFIRAQGVESVSSPVSNIGLDVKAFQSRLQEEFALMYAELGTPSIVQTVGDDFLEIPDIRKGYDELQTEEWMWAQTPAFSLTFGLVDNVGIEIKVHHGAIKSLNFEHSELSDETQSALRSALVGLQLQEIRNWTAFLQNRIHAWDEQMAAIGNRLDDLLPVPEAYKI</sequence>
<dbReference type="CDD" id="cd16443">
    <property type="entry name" value="LplA"/>
    <property type="match status" value="1"/>
</dbReference>
<dbReference type="GeneID" id="19405480"/>
<evidence type="ECO:0000256" key="2">
    <source>
        <dbReference type="ARBA" id="ARBA00005085"/>
    </source>
</evidence>
<dbReference type="Gene3D" id="3.30.930.10">
    <property type="entry name" value="Bira Bifunctional Protein, Domain 2"/>
    <property type="match status" value="1"/>
</dbReference>
<dbReference type="GO" id="GO:0009249">
    <property type="term" value="P:protein lipoylation"/>
    <property type="evidence" value="ECO:0007669"/>
    <property type="project" value="InterPro"/>
</dbReference>
<dbReference type="PANTHER" id="PTHR12561:SF3">
    <property type="entry name" value="LIPOYLTRANSFERASE 1, MITOCHONDRIAL"/>
    <property type="match status" value="1"/>
</dbReference>
<proteinExistence type="inferred from homology"/>
<dbReference type="PANTHER" id="PTHR12561">
    <property type="entry name" value="LIPOATE-PROTEIN LIGASE"/>
    <property type="match status" value="1"/>
</dbReference>
<evidence type="ECO:0000259" key="5">
    <source>
        <dbReference type="PROSITE" id="PS51733"/>
    </source>
</evidence>
<dbReference type="Pfam" id="PF21948">
    <property type="entry name" value="LplA-B_cat"/>
    <property type="match status" value="1"/>
</dbReference>
<dbReference type="OrthoDB" id="201621at2759"/>
<dbReference type="Proteomes" id="UP000016935">
    <property type="component" value="Unassembled WGS sequence"/>
</dbReference>
<dbReference type="GO" id="GO:0017118">
    <property type="term" value="F:lipoyltransferase activity"/>
    <property type="evidence" value="ECO:0007669"/>
    <property type="project" value="TreeGrafter"/>
</dbReference>
<dbReference type="EMBL" id="KB908481">
    <property type="protein sequence ID" value="EOA92279.1"/>
    <property type="molecule type" value="Genomic_DNA"/>
</dbReference>
<dbReference type="PROSITE" id="PS51733">
    <property type="entry name" value="BPL_LPL_CATALYTIC"/>
    <property type="match status" value="1"/>
</dbReference>
<evidence type="ECO:0000256" key="4">
    <source>
        <dbReference type="ARBA" id="ARBA00015925"/>
    </source>
</evidence>
<dbReference type="eggNOG" id="KOG3159">
    <property type="taxonomic scope" value="Eukaryota"/>
</dbReference>
<accession>R0KTM8</accession>
<dbReference type="AlphaFoldDB" id="R0KTM8"/>
<organism evidence="6 7">
    <name type="scientific">Exserohilum turcicum (strain 28A)</name>
    <name type="common">Northern leaf blight fungus</name>
    <name type="synonym">Setosphaeria turcica</name>
    <dbReference type="NCBI Taxonomy" id="671987"/>
    <lineage>
        <taxon>Eukaryota</taxon>
        <taxon>Fungi</taxon>
        <taxon>Dikarya</taxon>
        <taxon>Ascomycota</taxon>
        <taxon>Pezizomycotina</taxon>
        <taxon>Dothideomycetes</taxon>
        <taxon>Pleosporomycetidae</taxon>
        <taxon>Pleosporales</taxon>
        <taxon>Pleosporineae</taxon>
        <taxon>Pleosporaceae</taxon>
        <taxon>Exserohilum</taxon>
    </lineage>
</organism>
<dbReference type="FunFam" id="3.30.930.10:FF:000090">
    <property type="entry name" value="Lipoyltransferase and lipoate-protein ligase, putative"/>
    <property type="match status" value="1"/>
</dbReference>
<protein>
    <recommendedName>
        <fullName evidence="4">Putative lipoate-protein ligase A</fullName>
    </recommendedName>
</protein>
<keyword evidence="7" id="KW-1185">Reference proteome</keyword>